<reference evidence="2" key="1">
    <citation type="journal article" date="2020" name="bioRxiv">
        <title>Whole genome comparisons of ergot fungi reveals the divergence and evolution of species within the genus Claviceps are the result of varying mechanisms driving genome evolution and host range expansion.</title>
        <authorList>
            <person name="Wyka S.A."/>
            <person name="Mondo S.J."/>
            <person name="Liu M."/>
            <person name="Dettman J."/>
            <person name="Nalam V."/>
            <person name="Broders K.D."/>
        </authorList>
    </citation>
    <scope>NUCLEOTIDE SEQUENCE</scope>
    <source>
        <strain evidence="2">CCC 602</strain>
    </source>
</reference>
<dbReference type="GO" id="GO:0005643">
    <property type="term" value="C:nuclear pore"/>
    <property type="evidence" value="ECO:0007669"/>
    <property type="project" value="UniProtKB-ARBA"/>
</dbReference>
<organism evidence="2 3">
    <name type="scientific">Claviceps pusilla</name>
    <dbReference type="NCBI Taxonomy" id="123648"/>
    <lineage>
        <taxon>Eukaryota</taxon>
        <taxon>Fungi</taxon>
        <taxon>Dikarya</taxon>
        <taxon>Ascomycota</taxon>
        <taxon>Pezizomycotina</taxon>
        <taxon>Sordariomycetes</taxon>
        <taxon>Hypocreomycetidae</taxon>
        <taxon>Hypocreales</taxon>
        <taxon>Clavicipitaceae</taxon>
        <taxon>Claviceps</taxon>
    </lineage>
</organism>
<evidence type="ECO:0000313" key="2">
    <source>
        <dbReference type="EMBL" id="KAG5993137.1"/>
    </source>
</evidence>
<comment type="caution">
    <text evidence="2">The sequence shown here is derived from an EMBL/GenBank/DDBJ whole genome shotgun (WGS) entry which is preliminary data.</text>
</comment>
<keyword evidence="3" id="KW-1185">Reference proteome</keyword>
<dbReference type="InterPro" id="IPR056548">
    <property type="entry name" value="HEAT_Nup120"/>
</dbReference>
<dbReference type="EMBL" id="SRPW01002405">
    <property type="protein sequence ID" value="KAG5993137.1"/>
    <property type="molecule type" value="Genomic_DNA"/>
</dbReference>
<dbReference type="PANTHER" id="PTHR21286">
    <property type="entry name" value="NUCLEAR PORE COMPLEX PROTEIN NUP160"/>
    <property type="match status" value="1"/>
</dbReference>
<dbReference type="AlphaFoldDB" id="A0A9P7N714"/>
<dbReference type="Pfam" id="PF23300">
    <property type="entry name" value="HEAT_Nup120"/>
    <property type="match status" value="1"/>
</dbReference>
<protein>
    <recommendedName>
        <fullName evidence="1">Nucleoporin nup120-like HEAT repeat domain-containing protein</fullName>
    </recommendedName>
</protein>
<dbReference type="PANTHER" id="PTHR21286:SF0">
    <property type="entry name" value="NUCLEAR PORE COMPLEX PROTEIN NUP160"/>
    <property type="match status" value="1"/>
</dbReference>
<evidence type="ECO:0000313" key="3">
    <source>
        <dbReference type="Proteomes" id="UP000748025"/>
    </source>
</evidence>
<feature type="domain" description="Nucleoporin nup120-like HEAT repeat" evidence="1">
    <location>
        <begin position="4"/>
        <end position="113"/>
    </location>
</feature>
<dbReference type="OrthoDB" id="67716at2759"/>
<accession>A0A9P7N714</accession>
<gene>
    <name evidence="2" type="ORF">E4U43_003583</name>
</gene>
<dbReference type="InterPro" id="IPR021717">
    <property type="entry name" value="Nucleoporin_Nup160"/>
</dbReference>
<proteinExistence type="predicted"/>
<dbReference type="GO" id="GO:0017056">
    <property type="term" value="F:structural constituent of nuclear pore"/>
    <property type="evidence" value="ECO:0007669"/>
    <property type="project" value="TreeGrafter"/>
</dbReference>
<sequence length="275" mass="31019">MPSDRHSCGLLGDTEWNLLNSGQAMYYSHIVALYESQKAYSYVVDFARLAIQFFGIAKEEENSSSAKADMLSRLFNAALATSQYEIAHTSLLSMQDEALKQSSLRKLIAKMCETHHNMELVSLPFPGLQQEVDDILATKCRNTTDVVQGFPYHQVLYSWRIKRNNYRGAASVLLDRIQKLKLAGEGDKITGEDMLDTPVTRQYLLLINALSCVDPKQAWIFDEGSPALHQNGDGASKRRVVSLVDIRKQYQDELDRIAAIQNNQFGFETSDVMEL</sequence>
<name>A0A9P7N714_9HYPO</name>
<dbReference type="Proteomes" id="UP000748025">
    <property type="component" value="Unassembled WGS sequence"/>
</dbReference>
<evidence type="ECO:0000259" key="1">
    <source>
        <dbReference type="Pfam" id="PF23300"/>
    </source>
</evidence>